<dbReference type="Gramene" id="Pp3c14_24640V3.1">
    <property type="protein sequence ID" value="Pp3c14_24640V3.1"/>
    <property type="gene ID" value="Pp3c14_24640"/>
</dbReference>
<organism evidence="1">
    <name type="scientific">Physcomitrium patens</name>
    <name type="common">Spreading-leaved earth moss</name>
    <name type="synonym">Physcomitrella patens</name>
    <dbReference type="NCBI Taxonomy" id="3218"/>
    <lineage>
        <taxon>Eukaryota</taxon>
        <taxon>Viridiplantae</taxon>
        <taxon>Streptophyta</taxon>
        <taxon>Embryophyta</taxon>
        <taxon>Bryophyta</taxon>
        <taxon>Bryophytina</taxon>
        <taxon>Bryopsida</taxon>
        <taxon>Funariidae</taxon>
        <taxon>Funariales</taxon>
        <taxon>Funariaceae</taxon>
        <taxon>Physcomitrium</taxon>
    </lineage>
</organism>
<dbReference type="EnsemblPlants" id="Pp3c14_24640V3.1">
    <property type="protein sequence ID" value="Pp3c14_24640V3.1"/>
    <property type="gene ID" value="Pp3c14_24640"/>
</dbReference>
<protein>
    <submittedName>
        <fullName evidence="1 2">Uncharacterized protein</fullName>
    </submittedName>
</protein>
<keyword evidence="3" id="KW-1185">Reference proteome</keyword>
<name>A0A2K1JK06_PHYPA</name>
<dbReference type="InParanoid" id="A0A2K1JK06"/>
<dbReference type="AlphaFoldDB" id="A0A2K1JK06"/>
<proteinExistence type="predicted"/>
<reference evidence="2" key="3">
    <citation type="submission" date="2020-12" db="UniProtKB">
        <authorList>
            <consortium name="EnsemblPlants"/>
        </authorList>
    </citation>
    <scope>IDENTIFICATION</scope>
</reference>
<evidence type="ECO:0000313" key="2">
    <source>
        <dbReference type="EnsemblPlants" id="Pp3c14_24640V3.1"/>
    </source>
</evidence>
<reference evidence="1 3" key="2">
    <citation type="journal article" date="2018" name="Plant J.">
        <title>The Physcomitrella patens chromosome-scale assembly reveals moss genome structure and evolution.</title>
        <authorList>
            <person name="Lang D."/>
            <person name="Ullrich K.K."/>
            <person name="Murat F."/>
            <person name="Fuchs J."/>
            <person name="Jenkins J."/>
            <person name="Haas F.B."/>
            <person name="Piednoel M."/>
            <person name="Gundlach H."/>
            <person name="Van Bel M."/>
            <person name="Meyberg R."/>
            <person name="Vives C."/>
            <person name="Morata J."/>
            <person name="Symeonidi A."/>
            <person name="Hiss M."/>
            <person name="Muchero W."/>
            <person name="Kamisugi Y."/>
            <person name="Saleh O."/>
            <person name="Blanc G."/>
            <person name="Decker E.L."/>
            <person name="van Gessel N."/>
            <person name="Grimwood J."/>
            <person name="Hayes R.D."/>
            <person name="Graham S.W."/>
            <person name="Gunter L.E."/>
            <person name="McDaniel S.F."/>
            <person name="Hoernstein S.N.W."/>
            <person name="Larsson A."/>
            <person name="Li F.W."/>
            <person name="Perroud P.F."/>
            <person name="Phillips J."/>
            <person name="Ranjan P."/>
            <person name="Rokshar D.S."/>
            <person name="Rothfels C.J."/>
            <person name="Schneider L."/>
            <person name="Shu S."/>
            <person name="Stevenson D.W."/>
            <person name="Thummler F."/>
            <person name="Tillich M."/>
            <person name="Villarreal Aguilar J.C."/>
            <person name="Widiez T."/>
            <person name="Wong G.K."/>
            <person name="Wymore A."/>
            <person name="Zhang Y."/>
            <person name="Zimmer A.D."/>
            <person name="Quatrano R.S."/>
            <person name="Mayer K.F.X."/>
            <person name="Goodstein D."/>
            <person name="Casacuberta J.M."/>
            <person name="Vandepoele K."/>
            <person name="Reski R."/>
            <person name="Cuming A.C."/>
            <person name="Tuskan G.A."/>
            <person name="Maumus F."/>
            <person name="Salse J."/>
            <person name="Schmutz J."/>
            <person name="Rensing S.A."/>
        </authorList>
    </citation>
    <scope>NUCLEOTIDE SEQUENCE [LARGE SCALE GENOMIC DNA]</scope>
    <source>
        <strain evidence="2 3">cv. Gransden 2004</strain>
    </source>
</reference>
<accession>A0A2K1JK06</accession>
<gene>
    <name evidence="1" type="ORF">PHYPA_018989</name>
</gene>
<reference evidence="1 3" key="1">
    <citation type="journal article" date="2008" name="Science">
        <title>The Physcomitrella genome reveals evolutionary insights into the conquest of land by plants.</title>
        <authorList>
            <person name="Rensing S."/>
            <person name="Lang D."/>
            <person name="Zimmer A."/>
            <person name="Terry A."/>
            <person name="Salamov A."/>
            <person name="Shapiro H."/>
            <person name="Nishiyama T."/>
            <person name="Perroud P.-F."/>
            <person name="Lindquist E."/>
            <person name="Kamisugi Y."/>
            <person name="Tanahashi T."/>
            <person name="Sakakibara K."/>
            <person name="Fujita T."/>
            <person name="Oishi K."/>
            <person name="Shin-I T."/>
            <person name="Kuroki Y."/>
            <person name="Toyoda A."/>
            <person name="Suzuki Y."/>
            <person name="Hashimoto A."/>
            <person name="Yamaguchi K."/>
            <person name="Sugano A."/>
            <person name="Kohara Y."/>
            <person name="Fujiyama A."/>
            <person name="Anterola A."/>
            <person name="Aoki S."/>
            <person name="Ashton N."/>
            <person name="Barbazuk W.B."/>
            <person name="Barker E."/>
            <person name="Bennetzen J."/>
            <person name="Bezanilla M."/>
            <person name="Blankenship R."/>
            <person name="Cho S.H."/>
            <person name="Dutcher S."/>
            <person name="Estelle M."/>
            <person name="Fawcett J.A."/>
            <person name="Gundlach H."/>
            <person name="Hanada K."/>
            <person name="Heyl A."/>
            <person name="Hicks K.A."/>
            <person name="Hugh J."/>
            <person name="Lohr M."/>
            <person name="Mayer K."/>
            <person name="Melkozernov A."/>
            <person name="Murata T."/>
            <person name="Nelson D."/>
            <person name="Pils B."/>
            <person name="Prigge M."/>
            <person name="Reiss B."/>
            <person name="Renner T."/>
            <person name="Rombauts S."/>
            <person name="Rushton P."/>
            <person name="Sanderfoot A."/>
            <person name="Schween G."/>
            <person name="Shiu S.-H."/>
            <person name="Stueber K."/>
            <person name="Theodoulou F.L."/>
            <person name="Tu H."/>
            <person name="Van de Peer Y."/>
            <person name="Verrier P.J."/>
            <person name="Waters E."/>
            <person name="Wood A."/>
            <person name="Yang L."/>
            <person name="Cove D."/>
            <person name="Cuming A."/>
            <person name="Hasebe M."/>
            <person name="Lucas S."/>
            <person name="Mishler D.B."/>
            <person name="Reski R."/>
            <person name="Grigoriev I."/>
            <person name="Quatrano R.S."/>
            <person name="Boore J.L."/>
        </authorList>
    </citation>
    <scope>NUCLEOTIDE SEQUENCE [LARGE SCALE GENOMIC DNA]</scope>
    <source>
        <strain evidence="2 3">cv. Gransden 2004</strain>
    </source>
</reference>
<evidence type="ECO:0000313" key="3">
    <source>
        <dbReference type="Proteomes" id="UP000006727"/>
    </source>
</evidence>
<dbReference type="Proteomes" id="UP000006727">
    <property type="component" value="Chromosome 14"/>
</dbReference>
<sequence>MAFVWEWLTDAMLWEPYNPALSRASAAPVVVAASSSARHGSSPKPVVSVPAPSVAAGAASLGYNVADLQPYAENSDDNNCPICVISLRRKNAVMLAKCRH</sequence>
<dbReference type="EMBL" id="ABEU02000014">
    <property type="protein sequence ID" value="PNR41586.1"/>
    <property type="molecule type" value="Genomic_DNA"/>
</dbReference>
<evidence type="ECO:0000313" key="1">
    <source>
        <dbReference type="EMBL" id="PNR41586.1"/>
    </source>
</evidence>